<feature type="domain" description="Helicase ATP-binding" evidence="3">
    <location>
        <begin position="386"/>
        <end position="576"/>
    </location>
</feature>
<dbReference type="Proteomes" id="UP000625574">
    <property type="component" value="Unassembled WGS sequence"/>
</dbReference>
<organism evidence="5 6">
    <name type="scientific">Corynebacterium marambiense</name>
    <dbReference type="NCBI Taxonomy" id="2765364"/>
    <lineage>
        <taxon>Bacteria</taxon>
        <taxon>Bacillati</taxon>
        <taxon>Actinomycetota</taxon>
        <taxon>Actinomycetes</taxon>
        <taxon>Mycobacteriales</taxon>
        <taxon>Corynebacteriaceae</taxon>
        <taxon>Corynebacterium</taxon>
    </lineage>
</organism>
<evidence type="ECO:0000313" key="5">
    <source>
        <dbReference type="EMBL" id="MBI9001593.1"/>
    </source>
</evidence>
<dbReference type="PANTHER" id="PTHR47396">
    <property type="entry name" value="TYPE I RESTRICTION ENZYME ECOKI R PROTEIN"/>
    <property type="match status" value="1"/>
</dbReference>
<dbReference type="CDD" id="cd18799">
    <property type="entry name" value="SF2_C_EcoAI-like"/>
    <property type="match status" value="1"/>
</dbReference>
<dbReference type="GO" id="GO:0009035">
    <property type="term" value="F:type I site-specific deoxyribonuclease activity"/>
    <property type="evidence" value="ECO:0007669"/>
    <property type="project" value="UniProtKB-EC"/>
</dbReference>
<dbReference type="Pfam" id="PF04851">
    <property type="entry name" value="ResIII"/>
    <property type="match status" value="1"/>
</dbReference>
<dbReference type="Gene3D" id="3.40.50.300">
    <property type="entry name" value="P-loop containing nucleotide triphosphate hydrolases"/>
    <property type="match status" value="2"/>
</dbReference>
<keyword evidence="1" id="KW-0175">Coiled coil</keyword>
<evidence type="ECO:0000313" key="6">
    <source>
        <dbReference type="Proteomes" id="UP000625574"/>
    </source>
</evidence>
<dbReference type="InterPro" id="IPR013670">
    <property type="entry name" value="EcoEI_R_C_dom"/>
</dbReference>
<feature type="coiled-coil region" evidence="1">
    <location>
        <begin position="827"/>
        <end position="854"/>
    </location>
</feature>
<keyword evidence="6" id="KW-1185">Reference proteome</keyword>
<gene>
    <name evidence="5" type="primary">hsdR</name>
    <name evidence="5" type="ORF">JDV76_11570</name>
</gene>
<dbReference type="RefSeq" id="WP_198737060.1">
    <property type="nucleotide sequence ID" value="NZ_JAEIOT010000016.1"/>
</dbReference>
<comment type="caution">
    <text evidence="5">The sequence shown here is derived from an EMBL/GenBank/DDBJ whole genome shotgun (WGS) entry which is preliminary data.</text>
</comment>
<dbReference type="EMBL" id="JAEIOT010000016">
    <property type="protein sequence ID" value="MBI9001593.1"/>
    <property type="molecule type" value="Genomic_DNA"/>
</dbReference>
<dbReference type="InterPro" id="IPR027417">
    <property type="entry name" value="P-loop_NTPase"/>
</dbReference>
<dbReference type="PANTHER" id="PTHR47396:SF1">
    <property type="entry name" value="ATP-DEPENDENT HELICASE IRC3-RELATED"/>
    <property type="match status" value="1"/>
</dbReference>
<evidence type="ECO:0000259" key="3">
    <source>
        <dbReference type="PROSITE" id="PS51192"/>
    </source>
</evidence>
<dbReference type="InterPro" id="IPR006935">
    <property type="entry name" value="Helicase/UvrB_N"/>
</dbReference>
<feature type="region of interest" description="Disordered" evidence="2">
    <location>
        <begin position="157"/>
        <end position="191"/>
    </location>
</feature>
<sequence length="1091" mass="122960">MSNFEFLKDNFRSLENLGTLAETYLYTDPSTAIMKLGILCERIIELIYQYDRVCPPYENTAVKRIDTLAREGLLPREVINILHLVRKARNKAAHRDSGSTADVERFLPMVHSLAWWFEATYGNPNVKMSSYVLPTKQAAPVQQPVVLEQATEALVKKDEAKAQSAQKVSKGERSRRSTTAANQRPKTEAETRLLIDEQLRQVGWQADTEHLRFGNGARPVEGYNQAIAEWPTDSTAGNHGRADYALFVGLKLVGVIEAKAEHTAIPSVLDYQAADYGKLIKAEHEKYTLGSWGAFKVPFLFATNGRPYIEQYKTQSGVWFHDIRDRLNTPRAMIGWPSPQGLLEMLDADKQAAQQALNDLSDDLLTSSTGLNLRGYQVEAIHAAEEAISNGETYALLAMATGTGKTRTVLGMIYRFLKTDRFRRILFLVDRTALGTQAMDTFKDVRLEELLTLDELYSISGLEEAGAAPETRVHVSTVQGMAKRLFYPGASQEDEQATKPAVTDYDLIIVDEAHRGYLLDKEMSDDEALYRDQADYQSAYRSVIEYFDATKIALTATPALHTTEIFGEPVFTYTYREAVMDGYLVDHDAPHRLSTKLSTEGIHFVEGDTLPIYDTSTGEITNSAELADELTFGVEEFNRSVITEPFNRTVLEEIARDLDPSMPEALGKTLIYAVDDAHADLIVGILKEIYADQGVEPEAIMKITGSVAGGNKKKIEEAIKRFKNERYPSIVVTVDLLTTGIDVPTITTLVFMRRVKSRILFEQMLGRATRLCPEIEKDRFEIYDPVGVYEALEAVSTMKPLSTNPNTSFKDLMEGIEIAGNDDTKLNSAIEQVLAKLQRRRRKITDDVAEHIRDLADGRSIAEVIKELREASPADAAEWIREHVSLFDYLDNTTFGEQRQLVISDAEDTLLSHTRDFGDAKRPEDYLEEFSAFIKNNTNEIAALRIICMRPSDLTRDELKSLKLKLDREGFTEQKLSSALSQVSSKEITADIISIIRRFAIGSPLLTHRERVRRAIAKLKDTHDFTKVQLGWISRIETYLENELLISTDTFDTDPRFRQQGGLHRVDRVFGGRFTDIIVELNEHMYEEQTA</sequence>
<dbReference type="Pfam" id="PF00271">
    <property type="entry name" value="Helicase_C"/>
    <property type="match status" value="1"/>
</dbReference>
<proteinExistence type="predicted"/>
<accession>A0ABS0W1Q7</accession>
<dbReference type="EC" id="3.1.21.3" evidence="5"/>
<keyword evidence="5" id="KW-0255">Endonuclease</keyword>
<dbReference type="SMART" id="SM00487">
    <property type="entry name" value="DEXDc"/>
    <property type="match status" value="1"/>
</dbReference>
<evidence type="ECO:0000256" key="2">
    <source>
        <dbReference type="SAM" id="MobiDB-lite"/>
    </source>
</evidence>
<dbReference type="InterPro" id="IPR050742">
    <property type="entry name" value="Helicase_Restrict-Modif_Enz"/>
</dbReference>
<name>A0ABS0W1Q7_9CORY</name>
<keyword evidence="5" id="KW-0378">Hydrolase</keyword>
<dbReference type="PROSITE" id="PS51192">
    <property type="entry name" value="HELICASE_ATP_BIND_1"/>
    <property type="match status" value="1"/>
</dbReference>
<dbReference type="InterPro" id="IPR014001">
    <property type="entry name" value="Helicase_ATP-bd"/>
</dbReference>
<evidence type="ECO:0000256" key="1">
    <source>
        <dbReference type="SAM" id="Coils"/>
    </source>
</evidence>
<reference evidence="5 6" key="1">
    <citation type="submission" date="2020-12" db="EMBL/GenBank/DDBJ databases">
        <title>Genome public.</title>
        <authorList>
            <person name="Sun Q."/>
        </authorList>
    </citation>
    <scope>NUCLEOTIDE SEQUENCE [LARGE SCALE GENOMIC DNA]</scope>
    <source>
        <strain evidence="5 6">CCM 8864</strain>
    </source>
</reference>
<dbReference type="PROSITE" id="PS51194">
    <property type="entry name" value="HELICASE_CTER"/>
    <property type="match status" value="1"/>
</dbReference>
<feature type="domain" description="Helicase C-terminal" evidence="4">
    <location>
        <begin position="657"/>
        <end position="856"/>
    </location>
</feature>
<dbReference type="CDD" id="cd18032">
    <property type="entry name" value="DEXHc_RE_I_III_res"/>
    <property type="match status" value="1"/>
</dbReference>
<dbReference type="NCBIfam" id="NF008521">
    <property type="entry name" value="PRK11448.1"/>
    <property type="match status" value="1"/>
</dbReference>
<protein>
    <submittedName>
        <fullName evidence="5">Type I restriction-modification system endonuclease</fullName>
        <ecNumber evidence="5">3.1.21.3</ecNumber>
    </submittedName>
</protein>
<evidence type="ECO:0000259" key="4">
    <source>
        <dbReference type="PROSITE" id="PS51194"/>
    </source>
</evidence>
<dbReference type="InterPro" id="IPR001650">
    <property type="entry name" value="Helicase_C-like"/>
</dbReference>
<dbReference type="SUPFAM" id="SSF52540">
    <property type="entry name" value="P-loop containing nucleoside triphosphate hydrolases"/>
    <property type="match status" value="1"/>
</dbReference>
<dbReference type="SMART" id="SM00490">
    <property type="entry name" value="HELICc"/>
    <property type="match status" value="1"/>
</dbReference>
<keyword evidence="5" id="KW-0540">Nuclease</keyword>
<dbReference type="Gene3D" id="3.90.1570.30">
    <property type="match status" value="1"/>
</dbReference>
<dbReference type="Pfam" id="PF08463">
    <property type="entry name" value="EcoEI_R_C"/>
    <property type="match status" value="1"/>
</dbReference>